<dbReference type="SUPFAM" id="SSF54001">
    <property type="entry name" value="Cysteine proteinases"/>
    <property type="match status" value="1"/>
</dbReference>
<feature type="domain" description="Endonuclease/exonuclease/phosphatase" evidence="5">
    <location>
        <begin position="638"/>
        <end position="865"/>
    </location>
</feature>
<dbReference type="GO" id="GO:0003824">
    <property type="term" value="F:catalytic activity"/>
    <property type="evidence" value="ECO:0007669"/>
    <property type="project" value="InterPro"/>
</dbReference>
<accession>A0A1Q9C5F3</accession>
<dbReference type="InterPro" id="IPR000477">
    <property type="entry name" value="RT_dom"/>
</dbReference>
<sequence length="2149" mass="237907">MLQSLSLHSDDANACARTLLDVDPFSAYFGSRGSPPLQSWVDSSTVAWSYGPLLHSCMGKAKRQHRQSSRPGQQNREFSRHHEAGASFQGTSQTAESEAPEKSSPTSHVLTPREKTLFGYVTWSTSRPPPMTIFVRPYLQALTRSSSQRAGTCTDAADEEIADPADPAVSVPLPSTPPNDFHKGERQGRGRRSRRLSSRSPSLERGSTAVRSPQMHGSSTAIDPRGRSPLPRRRGGAAGFQPVVPSRDVGISKDGEPFLLPKPKRYPLRKPASPDEEAAPPVTVKDAEEKLQDKTKPPIRTKQLTQTRTKQVKQAQQTQKQTQQTQQTASSPTQAGGPTATTRLRKFRTPKSALKYTAAKRKPLGPSPPRGAAPRSPSDNEVSLVDPSTSVESPETRRPPRKAQPAARDPRVGKRLRTTASPASSPASLVSMTDAPPLVAEPGDLIESLLKAPMAAGSDTLPFTPSDGAGSPETSKTAAVLSSTSTSVRKSAALPKDYLYSEDGPLATAKRPRCKGIWFISEPAESQDDPETSKGAVSSASSRAYKELLRQSFLCELWRFPLACQVYGSVMVSSSELQGRKMVFSRHESSCVAIFSDPGTLLQASSASCRLRSNSHLRSDALTTGHGRPTSCHRLKLVTLNVGGLSQMAYAELLQHLQSLPQQAKPDVLLLQETHWREHSEYSTAGWHIIGSANVSPQAGGVAIFVADHLCTAEHILHTSPIPGRILHARLALSGATVDIVNVYQKIAASSLQSTEKGHQPGTTNRGLRREVWTTLRKLIRGLPSRHVVVVAGDFNTPVKSVNSRVGARADILSSTPPADQGELLDLIHDCDLLHLNSWTRFAKHTFRNGDHASLIDHIFVRHSLGDTISRRAGPISWQLFPWRSGGRHSPVCASIQVPHISALFKRSGPKLRVLDKVTLAQACRNDADPRIWALRDRVSAWLHAHQDATVEAVNAELHSTALDLFPGKLQHGRIVPWQSEQVGMAVRTMWAAYRTWRSTAKACSKHIWRAWAAYSKFCKAHRAFRRSTRQAKTAWFKNQVEVMEASARKGDTRALFQLAARFGPKQKRRKLQLRSEDGGILSHAEQADVLHQFYKNLYCTEAPDTHAQILDSLMNSTLPACPFACLSLDTIPQALQHLSPHKAAPSHLAHTSVWIACSDVVSPWLTRFLQTTQQIPQLWKDTWLSLLPKVATPTLPRQLRPLGISEISGRVVCGLIQDQLRSYVETFLSTEPQFAYMANRSTDQALLRVLLHCTEGRRICEPQVYDLRQARFSCSQSRSESASKKARGGAIQLSLDLTQAFDRLEWGLISDALIAASVPVELYSLIILWHRSLYYHLKAVDATAAVPVQRGVRQGCRIAPMLWAISTVLIMRRADAIIGSSWSRDHLTAYADDFHAGEIIHRSEDLSKALWRFGAFLDCLTSAHLVVNSQKSAILLRLCKGLAPAWRRSHIKKGPDGPFLSFCSPGGTRYNIPLKQEHVYLGLVISYHSSETASVSHRTRAAWATWTRLRPALTSASAPARDLRLRLWRACVPPTLLYGLHVIRLCLGYVLALAGLCTLVLNQLKLSNTAINCSLLCSGCLIRVFFMCNLSLVLLGTLRLRLPRPLSLMKLEHCGAVATGSCFADAPDLDPLHNLQIPHGKSWLGLSSVLPSLLVRMFYSVPSPQGHPLQGPLSPSAVEQEKAMFQHLLSDYPLKPSRSPSAKRPRPGHEKEDSGDAPMPAAGSIEDPFRQGPPALRGRTPRGWSKGGKGKGKSKGQNKGYGKGYGKHSYGTSSLEGGPWSKEADHYSMDRESLMEQMARMMLRHERQLQSLQQDQKLHLFLRPEAPASAVPLMVKVAQTWRKLMDEGKVRSSLREAMLRELIQELRNRIQGFNARSEMKEKAMQMNWTDSQGAWNYLRWNPETQQEELVPQVESRTTESILADLKVIEDLISGTTIRHFGSVRPFRQHYETSWVQFTLEIELRTDGDLLWKHFNALINSSVLHLLAARLRRDRATGMLGVLRLAIAQSLIQDCIDQWHSQHTSASLAFTPETSLIALQLMRFNAEGRGKWRRTVKSLHTNSHLLDDVVVPTFVDLESMQCLYPRYKVASIVAHFGDRADSGHYRCLWNENNTALIADDAAVIATCTLSLLEEISANAYLVFLTRECD</sequence>
<gene>
    <name evidence="6" type="ORF">AK812_SmicGene41706</name>
</gene>
<dbReference type="Gene3D" id="3.60.10.10">
    <property type="entry name" value="Endonuclease/exonuclease/phosphatase"/>
    <property type="match status" value="1"/>
</dbReference>
<keyword evidence="3" id="KW-0472">Membrane</keyword>
<protein>
    <recommendedName>
        <fullName evidence="8">Reverse transcriptase domain-containing protein</fullName>
    </recommendedName>
</protein>
<evidence type="ECO:0000259" key="5">
    <source>
        <dbReference type="Pfam" id="PF03372"/>
    </source>
</evidence>
<feature type="compositionally biased region" description="Polar residues" evidence="2">
    <location>
        <begin position="209"/>
        <end position="221"/>
    </location>
</feature>
<organism evidence="6 7">
    <name type="scientific">Symbiodinium microadriaticum</name>
    <name type="common">Dinoflagellate</name>
    <name type="synonym">Zooxanthella microadriatica</name>
    <dbReference type="NCBI Taxonomy" id="2951"/>
    <lineage>
        <taxon>Eukaryota</taxon>
        <taxon>Sar</taxon>
        <taxon>Alveolata</taxon>
        <taxon>Dinophyceae</taxon>
        <taxon>Suessiales</taxon>
        <taxon>Symbiodiniaceae</taxon>
        <taxon>Symbiodinium</taxon>
    </lineage>
</organism>
<dbReference type="InterPro" id="IPR036691">
    <property type="entry name" value="Endo/exonu/phosph_ase_sf"/>
</dbReference>
<name>A0A1Q9C5F3_SYMMI</name>
<feature type="compositionally biased region" description="Low complexity" evidence="2">
    <location>
        <begin position="474"/>
        <end position="486"/>
    </location>
</feature>
<dbReference type="SUPFAM" id="SSF56219">
    <property type="entry name" value="DNase I-like"/>
    <property type="match status" value="1"/>
</dbReference>
<feature type="transmembrane region" description="Helical" evidence="3">
    <location>
        <begin position="1537"/>
        <end position="1562"/>
    </location>
</feature>
<dbReference type="InterPro" id="IPR038765">
    <property type="entry name" value="Papain-like_cys_pep_sf"/>
</dbReference>
<evidence type="ECO:0000259" key="4">
    <source>
        <dbReference type="Pfam" id="PF00078"/>
    </source>
</evidence>
<evidence type="ECO:0000256" key="1">
    <source>
        <dbReference type="SAM" id="Coils"/>
    </source>
</evidence>
<feature type="domain" description="Reverse transcriptase" evidence="4">
    <location>
        <begin position="1197"/>
        <end position="1451"/>
    </location>
</feature>
<evidence type="ECO:0000313" key="7">
    <source>
        <dbReference type="Proteomes" id="UP000186817"/>
    </source>
</evidence>
<feature type="coiled-coil region" evidence="1">
    <location>
        <begin position="1857"/>
        <end position="1884"/>
    </location>
</feature>
<dbReference type="Pfam" id="PF03372">
    <property type="entry name" value="Exo_endo_phos"/>
    <property type="match status" value="1"/>
</dbReference>
<evidence type="ECO:0000256" key="3">
    <source>
        <dbReference type="SAM" id="Phobius"/>
    </source>
</evidence>
<comment type="caution">
    <text evidence="6">The sequence shown here is derived from an EMBL/GenBank/DDBJ whole genome shotgun (WGS) entry which is preliminary data.</text>
</comment>
<dbReference type="PANTHER" id="PTHR47027:SF20">
    <property type="entry name" value="REVERSE TRANSCRIPTASE-LIKE PROTEIN WITH RNA-DIRECTED DNA POLYMERASE DOMAIN"/>
    <property type="match status" value="1"/>
</dbReference>
<feature type="region of interest" description="Disordered" evidence="2">
    <location>
        <begin position="1692"/>
        <end position="1778"/>
    </location>
</feature>
<feature type="region of interest" description="Disordered" evidence="2">
    <location>
        <begin position="460"/>
        <end position="486"/>
    </location>
</feature>
<evidence type="ECO:0000256" key="2">
    <source>
        <dbReference type="SAM" id="MobiDB-lite"/>
    </source>
</evidence>
<evidence type="ECO:0000313" key="6">
    <source>
        <dbReference type="EMBL" id="OLP78151.1"/>
    </source>
</evidence>
<feature type="compositionally biased region" description="Basic and acidic residues" evidence="2">
    <location>
        <begin position="285"/>
        <end position="296"/>
    </location>
</feature>
<dbReference type="EMBL" id="LSRX01001655">
    <property type="protein sequence ID" value="OLP78151.1"/>
    <property type="molecule type" value="Genomic_DNA"/>
</dbReference>
<dbReference type="PANTHER" id="PTHR47027">
    <property type="entry name" value="REVERSE TRANSCRIPTASE DOMAIN-CONTAINING PROTEIN"/>
    <property type="match status" value="1"/>
</dbReference>
<dbReference type="Pfam" id="PF00078">
    <property type="entry name" value="RVT_1"/>
    <property type="match status" value="1"/>
</dbReference>
<keyword evidence="7" id="KW-1185">Reference proteome</keyword>
<feature type="region of interest" description="Disordered" evidence="2">
    <location>
        <begin position="59"/>
        <end position="111"/>
    </location>
</feature>
<dbReference type="OrthoDB" id="433225at2759"/>
<keyword evidence="3" id="KW-1133">Transmembrane helix</keyword>
<reference evidence="6 7" key="1">
    <citation type="submission" date="2016-02" db="EMBL/GenBank/DDBJ databases">
        <title>Genome analysis of coral dinoflagellate symbionts highlights evolutionary adaptations to a symbiotic lifestyle.</title>
        <authorList>
            <person name="Aranda M."/>
            <person name="Li Y."/>
            <person name="Liew Y.J."/>
            <person name="Baumgarten S."/>
            <person name="Simakov O."/>
            <person name="Wilson M."/>
            <person name="Piel J."/>
            <person name="Ashoor H."/>
            <person name="Bougouffa S."/>
            <person name="Bajic V.B."/>
            <person name="Ryu T."/>
            <person name="Ravasi T."/>
            <person name="Bayer T."/>
            <person name="Micklem G."/>
            <person name="Kim H."/>
            <person name="Bhak J."/>
            <person name="Lajeunesse T.C."/>
            <person name="Voolstra C.R."/>
        </authorList>
    </citation>
    <scope>NUCLEOTIDE SEQUENCE [LARGE SCALE GENOMIC DNA]</scope>
    <source>
        <strain evidence="6 7">CCMP2467</strain>
    </source>
</reference>
<proteinExistence type="predicted"/>
<dbReference type="Proteomes" id="UP000186817">
    <property type="component" value="Unassembled WGS sequence"/>
</dbReference>
<evidence type="ECO:0008006" key="8">
    <source>
        <dbReference type="Google" id="ProtNLM"/>
    </source>
</evidence>
<feature type="transmembrane region" description="Helical" evidence="3">
    <location>
        <begin position="1574"/>
        <end position="1599"/>
    </location>
</feature>
<feature type="compositionally biased region" description="Low complexity" evidence="2">
    <location>
        <begin position="198"/>
        <end position="207"/>
    </location>
</feature>
<dbReference type="Gene3D" id="3.90.70.10">
    <property type="entry name" value="Cysteine proteinases"/>
    <property type="match status" value="1"/>
</dbReference>
<dbReference type="CDD" id="cd02257">
    <property type="entry name" value="Peptidase_C19"/>
    <property type="match status" value="1"/>
</dbReference>
<dbReference type="InterPro" id="IPR005135">
    <property type="entry name" value="Endo/exonuclease/phosphatase"/>
</dbReference>
<feature type="compositionally biased region" description="Low complexity" evidence="2">
    <location>
        <begin position="301"/>
        <end position="335"/>
    </location>
</feature>
<keyword evidence="1" id="KW-0175">Coiled coil</keyword>
<keyword evidence="3" id="KW-0812">Transmembrane</keyword>
<feature type="region of interest" description="Disordered" evidence="2">
    <location>
        <begin position="162"/>
        <end position="436"/>
    </location>
</feature>